<keyword evidence="2" id="KW-1185">Reference proteome</keyword>
<sequence>MTQSNVLRLVFHARAKHQGCSEIVHQGLVDLVTEILNRTLTRPQNNRVAEVRQLALRLRVHSHQLQSVPHHLQQLVQVPSTSRGNWNGIWNSVQQVQLLDRKGVDLVQNIDRRNVSSVADLNHVDQIVHSGITPELDVT</sequence>
<dbReference type="GeneID" id="70235414"/>
<accession>A0A9P8T4Y9</accession>
<comment type="caution">
    <text evidence="1">The sequence shown here is derived from an EMBL/GenBank/DDBJ whole genome shotgun (WGS) entry which is preliminary data.</text>
</comment>
<gene>
    <name evidence="1" type="ORF">OGAPHI_003449</name>
</gene>
<protein>
    <submittedName>
        <fullName evidence="1">Uncharacterized protein</fullName>
    </submittedName>
</protein>
<evidence type="ECO:0000313" key="2">
    <source>
        <dbReference type="Proteomes" id="UP000769157"/>
    </source>
</evidence>
<evidence type="ECO:0000313" key="1">
    <source>
        <dbReference type="EMBL" id="KAH3666453.1"/>
    </source>
</evidence>
<dbReference type="OrthoDB" id="10573714at2759"/>
<organism evidence="1 2">
    <name type="scientific">Ogataea philodendri</name>
    <dbReference type="NCBI Taxonomy" id="1378263"/>
    <lineage>
        <taxon>Eukaryota</taxon>
        <taxon>Fungi</taxon>
        <taxon>Dikarya</taxon>
        <taxon>Ascomycota</taxon>
        <taxon>Saccharomycotina</taxon>
        <taxon>Pichiomycetes</taxon>
        <taxon>Pichiales</taxon>
        <taxon>Pichiaceae</taxon>
        <taxon>Ogataea</taxon>
    </lineage>
</organism>
<reference evidence="1" key="1">
    <citation type="journal article" date="2021" name="Open Biol.">
        <title>Shared evolutionary footprints suggest mitochondrial oxidative damage underlies multiple complex I losses in fungi.</title>
        <authorList>
            <person name="Schikora-Tamarit M.A."/>
            <person name="Marcet-Houben M."/>
            <person name="Nosek J."/>
            <person name="Gabaldon T."/>
        </authorList>
    </citation>
    <scope>NUCLEOTIDE SEQUENCE</scope>
    <source>
        <strain evidence="1">CBS6075</strain>
    </source>
</reference>
<reference evidence="1" key="2">
    <citation type="submission" date="2021-01" db="EMBL/GenBank/DDBJ databases">
        <authorList>
            <person name="Schikora-Tamarit M.A."/>
        </authorList>
    </citation>
    <scope>NUCLEOTIDE SEQUENCE</scope>
    <source>
        <strain evidence="1">CBS6075</strain>
    </source>
</reference>
<proteinExistence type="predicted"/>
<dbReference type="RefSeq" id="XP_046061584.1">
    <property type="nucleotide sequence ID" value="XM_046204425.1"/>
</dbReference>
<name>A0A9P8T4Y9_9ASCO</name>
<dbReference type="EMBL" id="JAEUBE010000255">
    <property type="protein sequence ID" value="KAH3666453.1"/>
    <property type="molecule type" value="Genomic_DNA"/>
</dbReference>
<dbReference type="Proteomes" id="UP000769157">
    <property type="component" value="Unassembled WGS sequence"/>
</dbReference>
<dbReference type="AlphaFoldDB" id="A0A9P8T4Y9"/>